<keyword evidence="6 9" id="KW-0472">Membrane</keyword>
<reference evidence="11" key="1">
    <citation type="submission" date="2020-08" db="EMBL/GenBank/DDBJ databases">
        <title>Genome sequencing and assembly of the red palm weevil Rhynchophorus ferrugineus.</title>
        <authorList>
            <person name="Dias G.B."/>
            <person name="Bergman C.M."/>
            <person name="Manee M."/>
        </authorList>
    </citation>
    <scope>NUCLEOTIDE SEQUENCE</scope>
    <source>
        <strain evidence="11">AA-2017</strain>
        <tissue evidence="11">Whole larva</tissue>
    </source>
</reference>
<dbReference type="OrthoDB" id="6117597at2759"/>
<evidence type="ECO:0000256" key="5">
    <source>
        <dbReference type="ARBA" id="ARBA00022989"/>
    </source>
</evidence>
<evidence type="ECO:0000259" key="10">
    <source>
        <dbReference type="Pfam" id="PF00060"/>
    </source>
</evidence>
<evidence type="ECO:0000256" key="2">
    <source>
        <dbReference type="ARBA" id="ARBA00008685"/>
    </source>
</evidence>
<gene>
    <name evidence="11" type="ORF">GWI33_014399</name>
</gene>
<dbReference type="GO" id="GO:0050906">
    <property type="term" value="P:detection of stimulus involved in sensory perception"/>
    <property type="evidence" value="ECO:0007669"/>
    <property type="project" value="UniProtKB-ARBA"/>
</dbReference>
<dbReference type="PANTHER" id="PTHR42643:SF33">
    <property type="entry name" value="GLUTAMATE RECEPTOR 2-LIKE PROTEIN"/>
    <property type="match status" value="1"/>
</dbReference>
<keyword evidence="8" id="KW-0325">Glycoprotein</keyword>
<keyword evidence="12" id="KW-1185">Reference proteome</keyword>
<evidence type="ECO:0000313" key="12">
    <source>
        <dbReference type="Proteomes" id="UP000625711"/>
    </source>
</evidence>
<evidence type="ECO:0000256" key="7">
    <source>
        <dbReference type="ARBA" id="ARBA00023170"/>
    </source>
</evidence>
<sequence length="625" mass="72914">MSTEDSERRTVVANHSDLPFMLNDFLKSNSPTRIIYLVSCWEYDYGKYFQKTLQNLTMTSNFDTPYLEWNLKQPANIFLDLACPKSMNVLIEAETKRLFALSYIWLLLGTSSMVDLSRFNFPITSNIFLFEMNPYGYSVKKIYRSSFKLNRFSEVFVGYWSLDDGYTEMRVDRNRFKKVTDADVAISYVVDDNDTVAHVNHYKYNILVDSATKYNHAILQHVYYLLSATKTEVFRSSFNTTRINGIDHLGMLDDVKQGQYLIGGSPILFVSGDVDHYDLLDKTVKLEKKFIFRATPHSYIHNVFTLPFDSYVWYSCFGLLVAIFVVAYVVQYWEWTDPVFKEYLVPRFTLRPHPVDIFLMEVGSAAQQGFESEPRSNAGRIVFIFTLISLMFLYTSFSANIVALLQSTSERLNHLENLLDSRIPVGFENNVSMEYFEAIDFDNKNREFWNKLHRPAFYSIEEGVRKIKGEFFAFYADTSRVYKYVGDWFLESEKCGLREIPFQSSHVDYWLVMKKNNTYKELLRASMQKVNEVGLRSREYRRIFTRKPQCDSDGGTFESVGIADSYGAFLFMAVGVGLSLMLMFLEMAWNNYIRYKHVKSMSIIDASEVEDELDKTRGFDEAYME</sequence>
<name>A0A834MAQ0_RHYFE</name>
<dbReference type="InterPro" id="IPR052192">
    <property type="entry name" value="Insect_Ionotropic_Sensory_Rcpt"/>
</dbReference>
<dbReference type="GO" id="GO:0015276">
    <property type="term" value="F:ligand-gated monoatomic ion channel activity"/>
    <property type="evidence" value="ECO:0007669"/>
    <property type="project" value="InterPro"/>
</dbReference>
<feature type="transmembrane region" description="Helical" evidence="9">
    <location>
        <begin position="566"/>
        <end position="589"/>
    </location>
</feature>
<keyword evidence="5 9" id="KW-1133">Transmembrane helix</keyword>
<evidence type="ECO:0000256" key="3">
    <source>
        <dbReference type="ARBA" id="ARBA00022475"/>
    </source>
</evidence>
<organism evidence="11 12">
    <name type="scientific">Rhynchophorus ferrugineus</name>
    <name type="common">Red palm weevil</name>
    <name type="synonym">Curculio ferrugineus</name>
    <dbReference type="NCBI Taxonomy" id="354439"/>
    <lineage>
        <taxon>Eukaryota</taxon>
        <taxon>Metazoa</taxon>
        <taxon>Ecdysozoa</taxon>
        <taxon>Arthropoda</taxon>
        <taxon>Hexapoda</taxon>
        <taxon>Insecta</taxon>
        <taxon>Pterygota</taxon>
        <taxon>Neoptera</taxon>
        <taxon>Endopterygota</taxon>
        <taxon>Coleoptera</taxon>
        <taxon>Polyphaga</taxon>
        <taxon>Cucujiformia</taxon>
        <taxon>Curculionidae</taxon>
        <taxon>Dryophthorinae</taxon>
        <taxon>Rhynchophorus</taxon>
    </lineage>
</organism>
<dbReference type="PANTHER" id="PTHR42643">
    <property type="entry name" value="IONOTROPIC RECEPTOR 20A-RELATED"/>
    <property type="match status" value="1"/>
</dbReference>
<feature type="transmembrane region" description="Helical" evidence="9">
    <location>
        <begin position="381"/>
        <end position="405"/>
    </location>
</feature>
<comment type="similarity">
    <text evidence="2">Belongs to the glutamate-gated ion channel (TC 1.A.10.1) family.</text>
</comment>
<dbReference type="AlphaFoldDB" id="A0A834MAQ0"/>
<dbReference type="InterPro" id="IPR001320">
    <property type="entry name" value="Iontro_rcpt_C"/>
</dbReference>
<keyword evidence="3" id="KW-1003">Cell membrane</keyword>
<dbReference type="GO" id="GO:0005886">
    <property type="term" value="C:plasma membrane"/>
    <property type="evidence" value="ECO:0007669"/>
    <property type="project" value="UniProtKB-SubCell"/>
</dbReference>
<evidence type="ECO:0000256" key="9">
    <source>
        <dbReference type="SAM" id="Phobius"/>
    </source>
</evidence>
<evidence type="ECO:0000313" key="11">
    <source>
        <dbReference type="EMBL" id="KAF7272835.1"/>
    </source>
</evidence>
<dbReference type="Gene3D" id="1.10.287.70">
    <property type="match status" value="1"/>
</dbReference>
<accession>A0A834MAQ0</accession>
<dbReference type="EMBL" id="JAACXV010013673">
    <property type="protein sequence ID" value="KAF7272835.1"/>
    <property type="molecule type" value="Genomic_DNA"/>
</dbReference>
<feature type="transmembrane region" description="Helical" evidence="9">
    <location>
        <begin position="311"/>
        <end position="330"/>
    </location>
</feature>
<proteinExistence type="inferred from homology"/>
<keyword evidence="4 9" id="KW-0812">Transmembrane</keyword>
<evidence type="ECO:0000256" key="8">
    <source>
        <dbReference type="ARBA" id="ARBA00023180"/>
    </source>
</evidence>
<feature type="domain" description="Ionotropic glutamate receptor C-terminal" evidence="10">
    <location>
        <begin position="318"/>
        <end position="576"/>
    </location>
</feature>
<evidence type="ECO:0000256" key="4">
    <source>
        <dbReference type="ARBA" id="ARBA00022692"/>
    </source>
</evidence>
<comment type="subcellular location">
    <subcellularLocation>
        <location evidence="1">Cell membrane</location>
        <topology evidence="1">Multi-pass membrane protein</topology>
    </subcellularLocation>
</comment>
<comment type="caution">
    <text evidence="11">The sequence shown here is derived from an EMBL/GenBank/DDBJ whole genome shotgun (WGS) entry which is preliminary data.</text>
</comment>
<evidence type="ECO:0000256" key="6">
    <source>
        <dbReference type="ARBA" id="ARBA00023136"/>
    </source>
</evidence>
<dbReference type="Pfam" id="PF00060">
    <property type="entry name" value="Lig_chan"/>
    <property type="match status" value="1"/>
</dbReference>
<evidence type="ECO:0000256" key="1">
    <source>
        <dbReference type="ARBA" id="ARBA00004651"/>
    </source>
</evidence>
<keyword evidence="7" id="KW-0675">Receptor</keyword>
<dbReference type="Proteomes" id="UP000625711">
    <property type="component" value="Unassembled WGS sequence"/>
</dbReference>
<dbReference type="SUPFAM" id="SSF53850">
    <property type="entry name" value="Periplasmic binding protein-like II"/>
    <property type="match status" value="1"/>
</dbReference>
<protein>
    <recommendedName>
        <fullName evidence="10">Ionotropic glutamate receptor C-terminal domain-containing protein</fullName>
    </recommendedName>
</protein>